<dbReference type="PIRSF" id="PIRSF017082">
    <property type="entry name" value="YflP"/>
    <property type="match status" value="1"/>
</dbReference>
<reference evidence="3 4" key="1">
    <citation type="submission" date="2021-08" db="EMBL/GenBank/DDBJ databases">
        <title>Caldovatus sediminis gen. nov., sp. nov., a moderately thermophilic bacterium isolated from a hot spring.</title>
        <authorList>
            <person name="Hu C.-J."/>
            <person name="Li W.-J."/>
            <person name="Xian W.-D."/>
        </authorList>
    </citation>
    <scope>NUCLEOTIDE SEQUENCE [LARGE SCALE GENOMIC DNA]</scope>
    <source>
        <strain evidence="3 4">SYSU G05006</strain>
    </source>
</reference>
<keyword evidence="2" id="KW-0732">Signal</keyword>
<dbReference type="InterPro" id="IPR005064">
    <property type="entry name" value="BUG"/>
</dbReference>
<dbReference type="Pfam" id="PF03401">
    <property type="entry name" value="TctC"/>
    <property type="match status" value="1"/>
</dbReference>
<comment type="similarity">
    <text evidence="1">Belongs to the UPF0065 (bug) family.</text>
</comment>
<protein>
    <submittedName>
        <fullName evidence="3">Tripartite tricarboxylate transporter substrate binding protein</fullName>
    </submittedName>
</protein>
<dbReference type="SUPFAM" id="SSF53850">
    <property type="entry name" value="Periplasmic binding protein-like II"/>
    <property type="match status" value="1"/>
</dbReference>
<dbReference type="Gene3D" id="3.40.190.150">
    <property type="entry name" value="Bordetella uptake gene, domain 1"/>
    <property type="match status" value="1"/>
</dbReference>
<dbReference type="InterPro" id="IPR042100">
    <property type="entry name" value="Bug_dom1"/>
</dbReference>
<dbReference type="Proteomes" id="UP001519924">
    <property type="component" value="Unassembled WGS sequence"/>
</dbReference>
<feature type="signal peptide" evidence="2">
    <location>
        <begin position="1"/>
        <end position="22"/>
    </location>
</feature>
<feature type="chain" id="PRO_5045089836" evidence="2">
    <location>
        <begin position="23"/>
        <end position="328"/>
    </location>
</feature>
<name>A0ABS7EZL1_9PROT</name>
<gene>
    <name evidence="3" type="ORF">K1J50_00535</name>
</gene>
<evidence type="ECO:0000313" key="3">
    <source>
        <dbReference type="EMBL" id="MBW8267970.1"/>
    </source>
</evidence>
<dbReference type="PANTHER" id="PTHR42928:SF5">
    <property type="entry name" value="BLR1237 PROTEIN"/>
    <property type="match status" value="1"/>
</dbReference>
<accession>A0ABS7EZL1</accession>
<evidence type="ECO:0000256" key="1">
    <source>
        <dbReference type="ARBA" id="ARBA00006987"/>
    </source>
</evidence>
<keyword evidence="4" id="KW-1185">Reference proteome</keyword>
<proteinExistence type="inferred from homology"/>
<evidence type="ECO:0000313" key="4">
    <source>
        <dbReference type="Proteomes" id="UP001519924"/>
    </source>
</evidence>
<dbReference type="PANTHER" id="PTHR42928">
    <property type="entry name" value="TRICARBOXYLATE-BINDING PROTEIN"/>
    <property type="match status" value="1"/>
</dbReference>
<organism evidence="3 4">
    <name type="scientific">Caldovatus aquaticus</name>
    <dbReference type="NCBI Taxonomy" id="2865671"/>
    <lineage>
        <taxon>Bacteria</taxon>
        <taxon>Pseudomonadati</taxon>
        <taxon>Pseudomonadota</taxon>
        <taxon>Alphaproteobacteria</taxon>
        <taxon>Acetobacterales</taxon>
        <taxon>Roseomonadaceae</taxon>
        <taxon>Caldovatus</taxon>
    </lineage>
</organism>
<sequence length="328" mass="34281">MGRRTLLAGTIAIAAAPPAARAQTAAGYPARPIRVIVPFAPGGASDVAARILQQPMAEALGQPVVVENRAGAAGNIGMEAAARAAPDGYTLYLGNVGTLAVNPAVFARTIRVRPQQDFAPISLVADTPDALVVHPSLPVRTVREFVEYARARPGQLNYGSPGSGSFNRLEMEKLREAAELDMVHVPYAGGAGPAAVAIAAGDIHCLFTTLSSIIGQVQAGRVRALAVTGTRRVAALPEVPTMVESGFPDFDSGSWQGLLAPAGTPPEIVRRLHAVIVEVVAKPEVRQRFAASGTEAVASRSPAEFADLIRREEEKWGALVRRVGAVAE</sequence>
<dbReference type="CDD" id="cd13578">
    <property type="entry name" value="PBP2_Bug27"/>
    <property type="match status" value="1"/>
</dbReference>
<dbReference type="EMBL" id="JAHZUY010000001">
    <property type="protein sequence ID" value="MBW8267970.1"/>
    <property type="molecule type" value="Genomic_DNA"/>
</dbReference>
<evidence type="ECO:0000256" key="2">
    <source>
        <dbReference type="SAM" id="SignalP"/>
    </source>
</evidence>
<dbReference type="Gene3D" id="3.40.190.10">
    <property type="entry name" value="Periplasmic binding protein-like II"/>
    <property type="match status" value="1"/>
</dbReference>
<comment type="caution">
    <text evidence="3">The sequence shown here is derived from an EMBL/GenBank/DDBJ whole genome shotgun (WGS) entry which is preliminary data.</text>
</comment>